<dbReference type="EMBL" id="JBAKIA010000004">
    <property type="protein sequence ID" value="MEJ8473799.1"/>
    <property type="molecule type" value="Genomic_DNA"/>
</dbReference>
<dbReference type="Gene3D" id="1.25.40.10">
    <property type="entry name" value="Tetratricopeptide repeat domain"/>
    <property type="match status" value="2"/>
</dbReference>
<dbReference type="SUPFAM" id="SSF48452">
    <property type="entry name" value="TPR-like"/>
    <property type="match status" value="1"/>
</dbReference>
<organism evidence="2 3">
    <name type="scientific">Roseibium algae</name>
    <dbReference type="NCBI Taxonomy" id="3123038"/>
    <lineage>
        <taxon>Bacteria</taxon>
        <taxon>Pseudomonadati</taxon>
        <taxon>Pseudomonadota</taxon>
        <taxon>Alphaproteobacteria</taxon>
        <taxon>Hyphomicrobiales</taxon>
        <taxon>Stappiaceae</taxon>
        <taxon>Roseibium</taxon>
    </lineage>
</organism>
<feature type="chain" id="PRO_5047103147" evidence="1">
    <location>
        <begin position="20"/>
        <end position="680"/>
    </location>
</feature>
<dbReference type="InterPro" id="IPR011990">
    <property type="entry name" value="TPR-like_helical_dom_sf"/>
</dbReference>
<dbReference type="Proteomes" id="UP001385499">
    <property type="component" value="Unassembled WGS sequence"/>
</dbReference>
<evidence type="ECO:0000313" key="2">
    <source>
        <dbReference type="EMBL" id="MEJ8473799.1"/>
    </source>
</evidence>
<reference evidence="2 3" key="1">
    <citation type="submission" date="2024-02" db="EMBL/GenBank/DDBJ databases">
        <title>Roseibium algae sp. nov., isolated from marine alga (Grateloupia sp.), showing potential in myo-inositol conversion.</title>
        <authorList>
            <person name="Wang Y."/>
        </authorList>
    </citation>
    <scope>NUCLEOTIDE SEQUENCE [LARGE SCALE GENOMIC DNA]</scope>
    <source>
        <strain evidence="2 3">H3510</strain>
    </source>
</reference>
<evidence type="ECO:0000256" key="1">
    <source>
        <dbReference type="SAM" id="SignalP"/>
    </source>
</evidence>
<dbReference type="RefSeq" id="WP_340273463.1">
    <property type="nucleotide sequence ID" value="NZ_JBAKIA010000004.1"/>
</dbReference>
<accession>A0ABU8TI15</accession>
<comment type="caution">
    <text evidence="2">The sequence shown here is derived from an EMBL/GenBank/DDBJ whole genome shotgun (WGS) entry which is preliminary data.</text>
</comment>
<proteinExistence type="predicted"/>
<sequence length="680" mass="74822">MKSFLLPVLMLGVGFSAHAVMSADQQSPDNEASEKTPSEVNRIVLPNVTSASKSSNGSSTETTKLSPADLAGLQFFAQSGDTARLNKEIKRLQALYPNWTPPKDPASLRVETDPEQERMWALFKEEKFPELRKLIKERKQSEPGWTAPKDLLEKLATAEARERIANAFQLEQYATVIRIAANNPALLTCANVDTMWQLAEAFAKQKLNARAKDAYLYVLKNCDVPSERLSTIRKAITLLPDADIDQLIAEEKLKTNQDGDFKEGRDDLARLNIFRSLNNGKPAAQADLKTVVLIANKDKTAKDALLLGWYFLEQKNFLNAESWFQTASKREQSEEASEGLGLSLVGLGKASEAEVQLRPWWKASARSLENYLAAASAILAKQPREKIDADVFKTIAEAVTKAKDAPAAQQIAWYAYELGQIETASQWFQVALMWDPKDEEAAYGLALSYEKLDDHDKLEALVADWSKRSLRIAALYSPAKRPASRTARAGTNNRSGRASSGAVSSGCSSFVPPATLAPASALSRGWCLLNKNRALEAADVFSVALSGGNAKVRSDAAYGQSLAYLRLGLVNKAAVSATQARLSPERTRELNLDLLAKRASNAFEAGRYTETLIALDERRLLAPEQLDLMLLRGYAFTQMGRYDDALQIFEALAASGYSDGKKGIYNVVQLQKIPNMNDDD</sequence>
<protein>
    <submittedName>
        <fullName evidence="2">Cellulose synthase</fullName>
    </submittedName>
</protein>
<keyword evidence="1" id="KW-0732">Signal</keyword>
<gene>
    <name evidence="2" type="ORF">V6575_06855</name>
</gene>
<keyword evidence="3" id="KW-1185">Reference proteome</keyword>
<evidence type="ECO:0000313" key="3">
    <source>
        <dbReference type="Proteomes" id="UP001385499"/>
    </source>
</evidence>
<name>A0ABU8TI15_9HYPH</name>
<feature type="signal peptide" evidence="1">
    <location>
        <begin position="1"/>
        <end position="19"/>
    </location>
</feature>